<dbReference type="Gene3D" id="3.80.10.10">
    <property type="entry name" value="Ribonuclease Inhibitor"/>
    <property type="match status" value="1"/>
</dbReference>
<reference evidence="1" key="2">
    <citation type="submission" date="2018-10" db="UniProtKB">
        <authorList>
            <consortium name="EnsemblPlants"/>
        </authorList>
    </citation>
    <scope>IDENTIFICATION</scope>
</reference>
<dbReference type="Proteomes" id="UP000019116">
    <property type="component" value="Chromosome 6B"/>
</dbReference>
<dbReference type="Gramene" id="TraesCS6B02G458800.1">
    <property type="protein sequence ID" value="TraesCS6B02G458800.1.cds1"/>
    <property type="gene ID" value="TraesCS6B02G458800"/>
</dbReference>
<protein>
    <recommendedName>
        <fullName evidence="3">NB-ARC domain-containing protein</fullName>
    </recommendedName>
</protein>
<dbReference type="SMR" id="A0A3B6PVT1"/>
<evidence type="ECO:0000313" key="2">
    <source>
        <dbReference type="Proteomes" id="UP000019116"/>
    </source>
</evidence>
<keyword evidence="2" id="KW-1185">Reference proteome</keyword>
<sequence>MQSLGILKSLVLAYNSRLKSLQLHSCTSLERWEIDDCSSLVTIEGLRSLVNLKNLKIVDSPALGSLISFDSYEPTERFPSHSYELFPALESLEIDALSPLNMSFCKDLTCLRSLKLFYMKDATRLTDEQERALLLLRSLQELCFQACRHLVHLPTGLRSLPSLKTLKIIDCDGISGLPKEGLPPALEELKIFYCSAELSKQCRLLATSKLEVKIDEDYVD</sequence>
<accession>A0A3B6PVT1</accession>
<proteinExistence type="predicted"/>
<evidence type="ECO:0008006" key="3">
    <source>
        <dbReference type="Google" id="ProtNLM"/>
    </source>
</evidence>
<dbReference type="AlphaFoldDB" id="A0A3B6PVT1"/>
<dbReference type="SUPFAM" id="SSF52058">
    <property type="entry name" value="L domain-like"/>
    <property type="match status" value="1"/>
</dbReference>
<organism evidence="1">
    <name type="scientific">Triticum aestivum</name>
    <name type="common">Wheat</name>
    <dbReference type="NCBI Taxonomy" id="4565"/>
    <lineage>
        <taxon>Eukaryota</taxon>
        <taxon>Viridiplantae</taxon>
        <taxon>Streptophyta</taxon>
        <taxon>Embryophyta</taxon>
        <taxon>Tracheophyta</taxon>
        <taxon>Spermatophyta</taxon>
        <taxon>Magnoliopsida</taxon>
        <taxon>Liliopsida</taxon>
        <taxon>Poales</taxon>
        <taxon>Poaceae</taxon>
        <taxon>BOP clade</taxon>
        <taxon>Pooideae</taxon>
        <taxon>Triticodae</taxon>
        <taxon>Triticeae</taxon>
        <taxon>Triticinae</taxon>
        <taxon>Triticum</taxon>
    </lineage>
</organism>
<dbReference type="EnsemblPlants" id="TraesCS6B02G458800.1">
    <property type="protein sequence ID" value="TraesCS6B02G458800.1.cds1"/>
    <property type="gene ID" value="TraesCS6B02G458800"/>
</dbReference>
<dbReference type="PANTHER" id="PTHR36766">
    <property type="entry name" value="PLANT BROAD-SPECTRUM MILDEW RESISTANCE PROTEIN RPW8"/>
    <property type="match status" value="1"/>
</dbReference>
<dbReference type="OrthoDB" id="693205at2759"/>
<reference evidence="1" key="1">
    <citation type="submission" date="2018-08" db="EMBL/GenBank/DDBJ databases">
        <authorList>
            <person name="Rossello M."/>
        </authorList>
    </citation>
    <scope>NUCLEOTIDE SEQUENCE [LARGE SCALE GENOMIC DNA]</scope>
    <source>
        <strain evidence="1">cv. Chinese Spring</strain>
    </source>
</reference>
<dbReference type="PANTHER" id="PTHR36766:SF64">
    <property type="entry name" value="OS12G0206100 PROTEIN"/>
    <property type="match status" value="1"/>
</dbReference>
<dbReference type="InterPro" id="IPR032675">
    <property type="entry name" value="LRR_dom_sf"/>
</dbReference>
<evidence type="ECO:0000313" key="1">
    <source>
        <dbReference type="EnsemblPlants" id="TraesCS6B02G458800.1.cds1"/>
    </source>
</evidence>
<dbReference type="Gramene" id="TraesCS6B03G1270800.1">
    <property type="protein sequence ID" value="TraesCS6B03G1270800.1.CDS1"/>
    <property type="gene ID" value="TraesCS6B03G1270800"/>
</dbReference>
<name>A0A3B6PVT1_WHEAT</name>
<dbReference type="OMA" id="EELMIFR"/>